<protein>
    <submittedName>
        <fullName evidence="4">GNAT family N-acetyltransferase</fullName>
    </submittedName>
</protein>
<dbReference type="Pfam" id="PF00583">
    <property type="entry name" value="Acetyltransf_1"/>
    <property type="match status" value="1"/>
</dbReference>
<evidence type="ECO:0000313" key="5">
    <source>
        <dbReference type="Proteomes" id="UP000440096"/>
    </source>
</evidence>
<dbReference type="Proteomes" id="UP000440096">
    <property type="component" value="Unassembled WGS sequence"/>
</dbReference>
<dbReference type="RefSeq" id="WP_154756322.1">
    <property type="nucleotide sequence ID" value="NZ_WMBA01000009.1"/>
</dbReference>
<feature type="domain" description="N-acetyltransferase" evidence="3">
    <location>
        <begin position="4"/>
        <end position="176"/>
    </location>
</feature>
<proteinExistence type="predicted"/>
<dbReference type="AlphaFoldDB" id="A0A6N7Z295"/>
<dbReference type="PROSITE" id="PS51186">
    <property type="entry name" value="GNAT"/>
    <property type="match status" value="1"/>
</dbReference>
<dbReference type="InterPro" id="IPR016181">
    <property type="entry name" value="Acyl_CoA_acyltransferase"/>
</dbReference>
<keyword evidence="2" id="KW-0012">Acyltransferase</keyword>
<name>A0A6N7Z295_9PSEU</name>
<dbReference type="PANTHER" id="PTHR43877">
    <property type="entry name" value="AMINOALKYLPHOSPHONATE N-ACETYLTRANSFERASE-RELATED-RELATED"/>
    <property type="match status" value="1"/>
</dbReference>
<sequence length="185" mass="20002">MSTARVRAAVVADAPEIARIQRVTWRTAYADLLGEQAIAALDESIEQHWAEAIAHPATTVYVATEGEFTVGFCVAGPAPEDEVANASGTLPEDADRTGLIATLLVEPRWGRRGHGGRLLADAARGLRQRGAERGISWVAESDSASLSFFRRAGWRPDGTVRTLDTGERRLRELRLTGQLDLELAG</sequence>
<dbReference type="InterPro" id="IPR000182">
    <property type="entry name" value="GNAT_dom"/>
</dbReference>
<dbReference type="Gene3D" id="3.40.630.30">
    <property type="match status" value="1"/>
</dbReference>
<dbReference type="SUPFAM" id="SSF55729">
    <property type="entry name" value="Acyl-CoA N-acyltransferases (Nat)"/>
    <property type="match status" value="1"/>
</dbReference>
<dbReference type="GO" id="GO:0016747">
    <property type="term" value="F:acyltransferase activity, transferring groups other than amino-acyl groups"/>
    <property type="evidence" value="ECO:0007669"/>
    <property type="project" value="InterPro"/>
</dbReference>
<accession>A0A6N7Z295</accession>
<keyword evidence="5" id="KW-1185">Reference proteome</keyword>
<evidence type="ECO:0000259" key="3">
    <source>
        <dbReference type="PROSITE" id="PS51186"/>
    </source>
</evidence>
<dbReference type="InterPro" id="IPR050832">
    <property type="entry name" value="Bact_Acetyltransf"/>
</dbReference>
<keyword evidence="1 4" id="KW-0808">Transferase</keyword>
<dbReference type="OrthoDB" id="5243635at2"/>
<evidence type="ECO:0000256" key="2">
    <source>
        <dbReference type="ARBA" id="ARBA00023315"/>
    </source>
</evidence>
<evidence type="ECO:0000313" key="4">
    <source>
        <dbReference type="EMBL" id="MTD54111.1"/>
    </source>
</evidence>
<reference evidence="4 5" key="1">
    <citation type="submission" date="2019-11" db="EMBL/GenBank/DDBJ databases">
        <title>Draft genome of Amycolatopsis RM579.</title>
        <authorList>
            <person name="Duangmal K."/>
            <person name="Mingma R."/>
        </authorList>
    </citation>
    <scope>NUCLEOTIDE SEQUENCE [LARGE SCALE GENOMIC DNA]</scope>
    <source>
        <strain evidence="4 5">RM579</strain>
    </source>
</reference>
<organism evidence="4 5">
    <name type="scientific">Amycolatopsis pithecellobii</name>
    <dbReference type="NCBI Taxonomy" id="664692"/>
    <lineage>
        <taxon>Bacteria</taxon>
        <taxon>Bacillati</taxon>
        <taxon>Actinomycetota</taxon>
        <taxon>Actinomycetes</taxon>
        <taxon>Pseudonocardiales</taxon>
        <taxon>Pseudonocardiaceae</taxon>
        <taxon>Amycolatopsis</taxon>
    </lineage>
</organism>
<comment type="caution">
    <text evidence="4">The sequence shown here is derived from an EMBL/GenBank/DDBJ whole genome shotgun (WGS) entry which is preliminary data.</text>
</comment>
<dbReference type="EMBL" id="WMBA01000009">
    <property type="protein sequence ID" value="MTD54111.1"/>
    <property type="molecule type" value="Genomic_DNA"/>
</dbReference>
<evidence type="ECO:0000256" key="1">
    <source>
        <dbReference type="ARBA" id="ARBA00022679"/>
    </source>
</evidence>
<gene>
    <name evidence="4" type="ORF">GKO32_09005</name>
</gene>